<evidence type="ECO:0000256" key="1">
    <source>
        <dbReference type="ARBA" id="ARBA00007734"/>
    </source>
</evidence>
<dbReference type="Gene3D" id="1.25.40.10">
    <property type="entry name" value="Tetratricopeptide repeat domain"/>
    <property type="match status" value="2"/>
</dbReference>
<keyword evidence="2" id="KW-0732">Signal</keyword>
<dbReference type="InterPro" id="IPR039565">
    <property type="entry name" value="BamD-like"/>
</dbReference>
<dbReference type="SUPFAM" id="SSF53955">
    <property type="entry name" value="Lysozyme-like"/>
    <property type="match status" value="1"/>
</dbReference>
<dbReference type="AlphaFoldDB" id="A0AAU7ZNH2"/>
<proteinExistence type="inferred from homology"/>
<dbReference type="GO" id="GO:0000270">
    <property type="term" value="P:peptidoglycan metabolic process"/>
    <property type="evidence" value="ECO:0007669"/>
    <property type="project" value="InterPro"/>
</dbReference>
<evidence type="ECO:0000313" key="6">
    <source>
        <dbReference type="EMBL" id="XCB32490.1"/>
    </source>
</evidence>
<dbReference type="GO" id="GO:0016020">
    <property type="term" value="C:membrane"/>
    <property type="evidence" value="ECO:0007669"/>
    <property type="project" value="InterPro"/>
</dbReference>
<dbReference type="KEGG" id="tpsc:RBB77_18915"/>
<evidence type="ECO:0000259" key="4">
    <source>
        <dbReference type="Pfam" id="PF01464"/>
    </source>
</evidence>
<dbReference type="InterPro" id="IPR011990">
    <property type="entry name" value="TPR-like_helical_dom_sf"/>
</dbReference>
<dbReference type="InterPro" id="IPR023346">
    <property type="entry name" value="Lysozyme-like_dom_sf"/>
</dbReference>
<organism evidence="6">
    <name type="scientific">Tunturiibacter psychrotolerans</name>
    <dbReference type="NCBI Taxonomy" id="3069686"/>
    <lineage>
        <taxon>Bacteria</taxon>
        <taxon>Pseudomonadati</taxon>
        <taxon>Acidobacteriota</taxon>
        <taxon>Terriglobia</taxon>
        <taxon>Terriglobales</taxon>
        <taxon>Acidobacteriaceae</taxon>
        <taxon>Tunturiibacter</taxon>
    </lineage>
</organism>
<comment type="similarity">
    <text evidence="1">Belongs to the transglycosylase Slt family.</text>
</comment>
<dbReference type="GO" id="GO:0008933">
    <property type="term" value="F:peptidoglycan lytic transglycosylase activity"/>
    <property type="evidence" value="ECO:0007669"/>
    <property type="project" value="InterPro"/>
</dbReference>
<dbReference type="RefSeq" id="WP_353063336.1">
    <property type="nucleotide sequence ID" value="NZ_CP132942.1"/>
</dbReference>
<feature type="region of interest" description="Disordered" evidence="3">
    <location>
        <begin position="63"/>
        <end position="126"/>
    </location>
</feature>
<feature type="domain" description="Transglycosylase SLT" evidence="4">
    <location>
        <begin position="686"/>
        <end position="791"/>
    </location>
</feature>
<sequence length="830" mass="90687">MKYLWWFVLDCAAKVQRGSLEWKMWVGENKGTMVTIGGKVWPAMVVAILIGITMSPVGDGLVAQTSTTTPPATHANKPVSKTGTTSADAGKAAGTKSKASSAKAKSGALGKTTKKKGAPAGKKHIVSRKPTAQTIHLTSAFKASEQLRPMAQQLALTRSPAAYSGVQAYARQHPGEGAAAAYLALGHAATLDHRYDDAVHSFLLANTSGTALDDYADYLGAQAAVQAGHGSDAYGLLDNFAARHPESIFDANAPVLLANAHLQQNDTQGALKVLVPMADSAQASHVDFRYALARAYQMSGDTTHAASIYRNIYVGFPLSVEAGQASSQLQAMNMPLTAAERKVHADQLFNAKRYAEAGEEYHSIERDGSLSAADHDALLIYAAACDMRMKHISRREVEKLPDTKDDSAALKLYLLAELSRNENDQTAHDALIAQMVRDFPASRWLEEALYSGGNMYLLKHDPQQATYHYALLVKLFPKSTYAASAHWRAAWMNYRLHNYSEAARLMDEQIEMFPAGIEAPGALYWRGRIFEDEEKNFGQAVNYYHALTASYVNSYYAGLARQRLSVLKTQATDVAPAAALSSVRVPVIPELTGELPENEPHLIKARLLANAALNEYIGPEIQASSTSSEWGALAQAEIYSSYGETTRAIQSMKHSGISFFSIPLDQVPTVYWKLLFPQPYWADLAANAQKNVLDPYLVASLIRQESEFNAGVVSHANAWGLMQLLPSVGKAEAKKQKMKGFNANELLNPSVNLELGTANLRQVLDRFGGQAEYALAAYNAGDVPVRQWMAIGDYKDIPEFVESIPYTETREYVQAILRNREIYHALYATP</sequence>
<dbReference type="Pfam" id="PF13525">
    <property type="entry name" value="YfiO"/>
    <property type="match status" value="1"/>
</dbReference>
<dbReference type="CDD" id="cd13401">
    <property type="entry name" value="Slt70-like"/>
    <property type="match status" value="1"/>
</dbReference>
<evidence type="ECO:0000259" key="5">
    <source>
        <dbReference type="Pfam" id="PF13525"/>
    </source>
</evidence>
<dbReference type="InterPro" id="IPR008258">
    <property type="entry name" value="Transglycosylase_SLT_dom_1"/>
</dbReference>
<gene>
    <name evidence="6" type="ORF">RBB77_18915</name>
</gene>
<dbReference type="InterPro" id="IPR000189">
    <property type="entry name" value="Transglyc_AS"/>
</dbReference>
<reference evidence="6" key="2">
    <citation type="journal article" date="2024" name="Environ. Microbiol.">
        <title>Genome analysis and description of Tunturibacter gen. nov. expands the diversity of Terriglobia in tundra soils.</title>
        <authorList>
            <person name="Messyasz A."/>
            <person name="Mannisto M.K."/>
            <person name="Kerkhof L.J."/>
            <person name="Haggblom M.M."/>
        </authorList>
    </citation>
    <scope>NUCLEOTIDE SEQUENCE</scope>
    <source>
        <strain evidence="6">X5P6</strain>
    </source>
</reference>
<evidence type="ECO:0000256" key="3">
    <source>
        <dbReference type="SAM" id="MobiDB-lite"/>
    </source>
</evidence>
<feature type="compositionally biased region" description="Low complexity" evidence="3">
    <location>
        <begin position="81"/>
        <end position="111"/>
    </location>
</feature>
<feature type="compositionally biased region" description="Basic residues" evidence="3">
    <location>
        <begin position="112"/>
        <end position="126"/>
    </location>
</feature>
<protein>
    <submittedName>
        <fullName evidence="6">Transglycosylase SLT domain-containing protein</fullName>
    </submittedName>
</protein>
<evidence type="ECO:0000256" key="2">
    <source>
        <dbReference type="ARBA" id="ARBA00022729"/>
    </source>
</evidence>
<dbReference type="Pfam" id="PF01464">
    <property type="entry name" value="SLT"/>
    <property type="match status" value="1"/>
</dbReference>
<dbReference type="SUPFAM" id="SSF48452">
    <property type="entry name" value="TPR-like"/>
    <property type="match status" value="1"/>
</dbReference>
<name>A0AAU7ZNH2_9BACT</name>
<dbReference type="PANTHER" id="PTHR37423:SF2">
    <property type="entry name" value="MEMBRANE-BOUND LYTIC MUREIN TRANSGLYCOSYLASE C"/>
    <property type="match status" value="1"/>
</dbReference>
<dbReference type="PROSITE" id="PS00922">
    <property type="entry name" value="TRANSGLYCOSYLASE"/>
    <property type="match status" value="1"/>
</dbReference>
<accession>A0AAU7ZNH2</accession>
<dbReference type="Gene3D" id="1.10.530.10">
    <property type="match status" value="1"/>
</dbReference>
<feature type="domain" description="Outer membrane lipoprotein BamD-like" evidence="5">
    <location>
        <begin position="447"/>
        <end position="569"/>
    </location>
</feature>
<dbReference type="EMBL" id="CP132942">
    <property type="protein sequence ID" value="XCB32490.1"/>
    <property type="molecule type" value="Genomic_DNA"/>
</dbReference>
<dbReference type="PANTHER" id="PTHR37423">
    <property type="entry name" value="SOLUBLE LYTIC MUREIN TRANSGLYCOSYLASE-RELATED"/>
    <property type="match status" value="1"/>
</dbReference>
<reference evidence="6" key="1">
    <citation type="submission" date="2023-08" db="EMBL/GenBank/DDBJ databases">
        <authorList>
            <person name="Messyasz A."/>
            <person name="Mannisto M.K."/>
            <person name="Kerkhof L.J."/>
            <person name="Haggblom M."/>
        </authorList>
    </citation>
    <scope>NUCLEOTIDE SEQUENCE</scope>
    <source>
        <strain evidence="6">X5P6</strain>
    </source>
</reference>